<reference evidence="1 2" key="1">
    <citation type="journal article" date="2016" name="Nat. Commun.">
        <title>Thousands of microbial genomes shed light on interconnected biogeochemical processes in an aquifer system.</title>
        <authorList>
            <person name="Anantharaman K."/>
            <person name="Brown C.T."/>
            <person name="Hug L.A."/>
            <person name="Sharon I."/>
            <person name="Castelle C.J."/>
            <person name="Probst A.J."/>
            <person name="Thomas B.C."/>
            <person name="Singh A."/>
            <person name="Wilkins M.J."/>
            <person name="Karaoz U."/>
            <person name="Brodie E.L."/>
            <person name="Williams K.H."/>
            <person name="Hubbard S.S."/>
            <person name="Banfield J.F."/>
        </authorList>
    </citation>
    <scope>NUCLEOTIDE SEQUENCE [LARGE SCALE GENOMIC DNA]</scope>
</reference>
<sequence length="182" mass="20860">MSVGEQEMLVLPTERELFLTQLLKSDMPFWKKRLLLWSRLAREVALRYALALESRWWRIRMLFYKTTEEKMALHVCDLGCVASDAFAAGIMYCSKGGATNLIRVGVHRGMLSKEERMQKMQLLRTEASPRGLVEVPGLLAPNMFMPLALYRYCVGVLVGREVSMKEIVFSWEGLLQEIKLAA</sequence>
<evidence type="ECO:0000313" key="1">
    <source>
        <dbReference type="EMBL" id="OHA01677.1"/>
    </source>
</evidence>
<accession>A0A1G2KQH4</accession>
<comment type="caution">
    <text evidence="1">The sequence shown here is derived from an EMBL/GenBank/DDBJ whole genome shotgun (WGS) entry which is preliminary data.</text>
</comment>
<dbReference type="EMBL" id="MHQL01000057">
    <property type="protein sequence ID" value="OHA01677.1"/>
    <property type="molecule type" value="Genomic_DNA"/>
</dbReference>
<gene>
    <name evidence="1" type="ORF">A3C16_04490</name>
</gene>
<evidence type="ECO:0000313" key="2">
    <source>
        <dbReference type="Proteomes" id="UP000177811"/>
    </source>
</evidence>
<name>A0A1G2KQH4_9BACT</name>
<dbReference type="AlphaFoldDB" id="A0A1G2KQH4"/>
<proteinExistence type="predicted"/>
<protein>
    <submittedName>
        <fullName evidence="1">Uncharacterized protein</fullName>
    </submittedName>
</protein>
<dbReference type="Proteomes" id="UP000177811">
    <property type="component" value="Unassembled WGS sequence"/>
</dbReference>
<organism evidence="1 2">
    <name type="scientific">Candidatus Sungbacteria bacterium RIFCSPHIGHO2_02_FULL_51_29</name>
    <dbReference type="NCBI Taxonomy" id="1802273"/>
    <lineage>
        <taxon>Bacteria</taxon>
        <taxon>Candidatus Sungiibacteriota</taxon>
    </lineage>
</organism>